<name>A0A7J5Q4S9_9BACE</name>
<sequence>MKRVLLLTACINCDGMPFTNLNNAETRKRQYIDALTFYLRYTSENIVFVENSGTDISSLFKGYQDRIEFLCFNGNSFFDKRKGKGYGEALILEYAMANSNFITSDTLIFKLTGRLQLININRLLKYVDKFERTSVYIAPPQNCSVDSRCFISNKAYLENIFLKKKHFINDSKGYYFEHLLFDTLNDNIDSIRVHKIPFFLHWEGISASLGDKIRKPKFRYWSDIKVLYNCVVSKL</sequence>
<evidence type="ECO:0008006" key="3">
    <source>
        <dbReference type="Google" id="ProtNLM"/>
    </source>
</evidence>
<accession>A0A7J5Q4S9</accession>
<protein>
    <recommendedName>
        <fullName evidence="3">Glycosyltransferase family 2 protein</fullName>
    </recommendedName>
</protein>
<dbReference type="RefSeq" id="WP_151929063.1">
    <property type="nucleotide sequence ID" value="NZ_JBCHCN010000029.1"/>
</dbReference>
<evidence type="ECO:0000313" key="1">
    <source>
        <dbReference type="EMBL" id="KAB6336040.1"/>
    </source>
</evidence>
<dbReference type="AlphaFoldDB" id="A0A7J5Q4S9"/>
<organism evidence="1 2">
    <name type="scientific">Bacteroides xylanisolvens</name>
    <dbReference type="NCBI Taxonomy" id="371601"/>
    <lineage>
        <taxon>Bacteria</taxon>
        <taxon>Pseudomonadati</taxon>
        <taxon>Bacteroidota</taxon>
        <taxon>Bacteroidia</taxon>
        <taxon>Bacteroidales</taxon>
        <taxon>Bacteroidaceae</taxon>
        <taxon>Bacteroides</taxon>
    </lineage>
</organism>
<proteinExistence type="predicted"/>
<evidence type="ECO:0000313" key="2">
    <source>
        <dbReference type="Proteomes" id="UP000438288"/>
    </source>
</evidence>
<reference evidence="1 2" key="1">
    <citation type="journal article" date="2019" name="Nat. Med.">
        <title>A library of human gut bacterial isolates paired with longitudinal multiomics data enables mechanistic microbiome research.</title>
        <authorList>
            <person name="Poyet M."/>
            <person name="Groussin M."/>
            <person name="Gibbons S.M."/>
            <person name="Avila-Pacheco J."/>
            <person name="Jiang X."/>
            <person name="Kearney S.M."/>
            <person name="Perrotta A.R."/>
            <person name="Berdy B."/>
            <person name="Zhao S."/>
            <person name="Lieberman T.D."/>
            <person name="Swanson P.K."/>
            <person name="Smith M."/>
            <person name="Roesemann S."/>
            <person name="Alexander J.E."/>
            <person name="Rich S.A."/>
            <person name="Livny J."/>
            <person name="Vlamakis H."/>
            <person name="Clish C."/>
            <person name="Bullock K."/>
            <person name="Deik A."/>
            <person name="Scott J."/>
            <person name="Pierce K.A."/>
            <person name="Xavier R.J."/>
            <person name="Alm E.J."/>
        </authorList>
    </citation>
    <scope>NUCLEOTIDE SEQUENCE [LARGE SCALE GENOMIC DNA]</scope>
    <source>
        <strain evidence="1 2">BIOML-A16</strain>
    </source>
</reference>
<dbReference type="Proteomes" id="UP000438288">
    <property type="component" value="Unassembled WGS sequence"/>
</dbReference>
<dbReference type="EMBL" id="WDCP01000101">
    <property type="protein sequence ID" value="KAB6336040.1"/>
    <property type="molecule type" value="Genomic_DNA"/>
</dbReference>
<comment type="caution">
    <text evidence="1">The sequence shown here is derived from an EMBL/GenBank/DDBJ whole genome shotgun (WGS) entry which is preliminary data.</text>
</comment>
<gene>
    <name evidence="1" type="ORF">GAZ43_24060</name>
</gene>